<dbReference type="Proteomes" id="UP000008281">
    <property type="component" value="Unassembled WGS sequence"/>
</dbReference>
<dbReference type="OrthoDB" id="5910677at2759"/>
<protein>
    <recommendedName>
        <fullName evidence="3">F-box associated domain-containing protein</fullName>
    </recommendedName>
</protein>
<evidence type="ECO:0000313" key="2">
    <source>
        <dbReference type="Proteomes" id="UP000008281"/>
    </source>
</evidence>
<dbReference type="AlphaFoldDB" id="E3MDT3"/>
<dbReference type="InterPro" id="IPR021942">
    <property type="entry name" value="DUF3557"/>
</dbReference>
<organism evidence="2">
    <name type="scientific">Caenorhabditis remanei</name>
    <name type="common">Caenorhabditis vulgaris</name>
    <dbReference type="NCBI Taxonomy" id="31234"/>
    <lineage>
        <taxon>Eukaryota</taxon>
        <taxon>Metazoa</taxon>
        <taxon>Ecdysozoa</taxon>
        <taxon>Nematoda</taxon>
        <taxon>Chromadorea</taxon>
        <taxon>Rhabditida</taxon>
        <taxon>Rhabditina</taxon>
        <taxon>Rhabditomorpha</taxon>
        <taxon>Rhabditoidea</taxon>
        <taxon>Rhabditidae</taxon>
        <taxon>Peloderinae</taxon>
        <taxon>Caenorhabditis</taxon>
    </lineage>
</organism>
<dbReference type="PANTHER" id="PTHR31379">
    <property type="entry name" value="F-BOX C PROTEIN-RELATED-RELATED"/>
    <property type="match status" value="1"/>
</dbReference>
<keyword evidence="2" id="KW-1185">Reference proteome</keyword>
<dbReference type="Pfam" id="PF12078">
    <property type="entry name" value="DUF3557"/>
    <property type="match status" value="1"/>
</dbReference>
<proteinExistence type="predicted"/>
<dbReference type="HOGENOM" id="CLU_042576_3_1_1"/>
<dbReference type="EMBL" id="DS268437">
    <property type="protein sequence ID" value="EFO99099.1"/>
    <property type="molecule type" value="Genomic_DNA"/>
</dbReference>
<gene>
    <name evidence="1" type="ORF">CRE_17968</name>
</gene>
<dbReference type="PANTHER" id="PTHR31379:SF1">
    <property type="entry name" value="F-BOX C PROTEIN-RELATED"/>
    <property type="match status" value="1"/>
</dbReference>
<name>E3MDT3_CAERE</name>
<dbReference type="InParanoid" id="E3MDT3"/>
<sequence>MPTALGYPGLQCVLEFLDPMRRYVPFLSKSFLDLFYRIHIVSRAHSLRTIDKIIPLSIEELGINGNCLNLKYYEIDNCTDNKLRFKNGRWKDFRRIRPSNLKPEEAMKKLLVSYLKAGSKIYVKCLVFFTAIPEFVPPNLILQINELRCCFRYIEQFLPIIDQNCFPLKKLRIAISEPYYLNHPVLTSAQQLIVLHGFDGVPKIINQNTNKRVTFETYCFRTEDPVVLIRNWMKNGKEIGTTFKFHDYEDNRVMHFLMQKLKEFKTESDHHSRVTPILRVPIEPFAEIHVSKDNENYIVVEVVPITLKRETNATEEPCSSKKAKQ</sequence>
<evidence type="ECO:0000313" key="1">
    <source>
        <dbReference type="EMBL" id="EFO99099.1"/>
    </source>
</evidence>
<reference evidence="1" key="1">
    <citation type="submission" date="2007-07" db="EMBL/GenBank/DDBJ databases">
        <title>PCAP assembly of the Caenorhabditis remanei genome.</title>
        <authorList>
            <consortium name="The Caenorhabditis remanei Sequencing Consortium"/>
            <person name="Wilson R.K."/>
        </authorList>
    </citation>
    <scope>NUCLEOTIDE SEQUENCE [LARGE SCALE GENOMIC DNA]</scope>
    <source>
        <strain evidence="1">PB4641</strain>
    </source>
</reference>
<accession>E3MDT3</accession>
<dbReference type="OMA" id="NGVINEW"/>
<evidence type="ECO:0008006" key="3">
    <source>
        <dbReference type="Google" id="ProtNLM"/>
    </source>
</evidence>